<proteinExistence type="predicted"/>
<organism evidence="1">
    <name type="scientific">Sulfurisphaera javensis</name>
    <dbReference type="NCBI Taxonomy" id="2049879"/>
    <lineage>
        <taxon>Archaea</taxon>
        <taxon>Thermoproteota</taxon>
        <taxon>Thermoprotei</taxon>
        <taxon>Sulfolobales</taxon>
        <taxon>Sulfolobaceae</taxon>
        <taxon>Sulfurisphaera</taxon>
    </lineage>
</organism>
<dbReference type="AlphaFoldDB" id="A0AAT9GML2"/>
<dbReference type="EMBL" id="AP031322">
    <property type="protein sequence ID" value="BFH72086.1"/>
    <property type="molecule type" value="Genomic_DNA"/>
</dbReference>
<protein>
    <submittedName>
        <fullName evidence="1">Uncharacterized protein</fullName>
    </submittedName>
</protein>
<dbReference type="KEGG" id="sjv:SJAV_00300"/>
<reference evidence="1" key="1">
    <citation type="submission" date="2024-03" db="EMBL/GenBank/DDBJ databases">
        <title>Complete genome sequence of Sulfurisphaera javensis strain KD-1.</title>
        <authorList>
            <person name="Sakai H."/>
            <person name="Nur N."/>
            <person name="Suwanto A."/>
            <person name="Kurosawa N."/>
        </authorList>
    </citation>
    <scope>NUCLEOTIDE SEQUENCE</scope>
    <source>
        <strain evidence="1">KD-1</strain>
    </source>
</reference>
<name>A0AAT9GML2_9CREN</name>
<accession>A0AAT9GML2</accession>
<dbReference type="GeneID" id="92352964"/>
<evidence type="ECO:0000313" key="1">
    <source>
        <dbReference type="EMBL" id="BFH72086.1"/>
    </source>
</evidence>
<dbReference type="RefSeq" id="WP_369610337.1">
    <property type="nucleotide sequence ID" value="NZ_AP031322.1"/>
</dbReference>
<sequence length="132" mass="15352">MQSKCNYQGKQPLTEDKWREYIENCVVPIYVNLKTLDDFGNYLIQEVQKHPKLGEINQELLPYFLGGINEKGLYVENSLAKLIKDLYGVGVDPVQLRNLYEIGHDYRQALINNWIMSKTPIHLIRSLAIDLE</sequence>
<gene>
    <name evidence="1" type="ORF">SJAV_00300</name>
</gene>